<organism evidence="1">
    <name type="scientific">Arundo donax</name>
    <name type="common">Giant reed</name>
    <name type="synonym">Donax arundinaceus</name>
    <dbReference type="NCBI Taxonomy" id="35708"/>
    <lineage>
        <taxon>Eukaryota</taxon>
        <taxon>Viridiplantae</taxon>
        <taxon>Streptophyta</taxon>
        <taxon>Embryophyta</taxon>
        <taxon>Tracheophyta</taxon>
        <taxon>Spermatophyta</taxon>
        <taxon>Magnoliopsida</taxon>
        <taxon>Liliopsida</taxon>
        <taxon>Poales</taxon>
        <taxon>Poaceae</taxon>
        <taxon>PACMAD clade</taxon>
        <taxon>Arundinoideae</taxon>
        <taxon>Arundineae</taxon>
        <taxon>Arundo</taxon>
    </lineage>
</organism>
<name>A0A0A8YX29_ARUDO</name>
<proteinExistence type="predicted"/>
<protein>
    <submittedName>
        <fullName evidence="1">Uncharacterized protein</fullName>
    </submittedName>
</protein>
<reference evidence="1" key="1">
    <citation type="submission" date="2014-09" db="EMBL/GenBank/DDBJ databases">
        <authorList>
            <person name="Magalhaes I.L.F."/>
            <person name="Oliveira U."/>
            <person name="Santos F.R."/>
            <person name="Vidigal T.H.D.A."/>
            <person name="Brescovit A.D."/>
            <person name="Santos A.J."/>
        </authorList>
    </citation>
    <scope>NUCLEOTIDE SEQUENCE</scope>
    <source>
        <tissue evidence="1">Shoot tissue taken approximately 20 cm above the soil surface</tissue>
    </source>
</reference>
<dbReference type="AlphaFoldDB" id="A0A0A8YX29"/>
<reference evidence="1" key="2">
    <citation type="journal article" date="2015" name="Data Brief">
        <title>Shoot transcriptome of the giant reed, Arundo donax.</title>
        <authorList>
            <person name="Barrero R.A."/>
            <person name="Guerrero F.D."/>
            <person name="Moolhuijzen P."/>
            <person name="Goolsby J.A."/>
            <person name="Tidwell J."/>
            <person name="Bellgard S.E."/>
            <person name="Bellgard M.I."/>
        </authorList>
    </citation>
    <scope>NUCLEOTIDE SEQUENCE</scope>
    <source>
        <tissue evidence="1">Shoot tissue taken approximately 20 cm above the soil surface</tissue>
    </source>
</reference>
<sequence length="61" mass="7219">MLKMKRFDPTTPRIKYIQCLIWLLVAGNMKKIKVTFMVREHVNGQTIHERGIVDSLHKIKL</sequence>
<accession>A0A0A8YX29</accession>
<dbReference type="EMBL" id="GBRH01267902">
    <property type="protein sequence ID" value="JAD29993.1"/>
    <property type="molecule type" value="Transcribed_RNA"/>
</dbReference>
<evidence type="ECO:0000313" key="1">
    <source>
        <dbReference type="EMBL" id="JAD29993.1"/>
    </source>
</evidence>